<dbReference type="Proteomes" id="UP001174997">
    <property type="component" value="Unassembled WGS sequence"/>
</dbReference>
<comment type="caution">
    <text evidence="2">The sequence shown here is derived from an EMBL/GenBank/DDBJ whole genome shotgun (WGS) entry which is preliminary data.</text>
</comment>
<reference evidence="2" key="1">
    <citation type="submission" date="2023-06" db="EMBL/GenBank/DDBJ databases">
        <title>Genome-scale phylogeny and comparative genomics of the fungal order Sordariales.</title>
        <authorList>
            <consortium name="Lawrence Berkeley National Laboratory"/>
            <person name="Hensen N."/>
            <person name="Bonometti L."/>
            <person name="Westerberg I."/>
            <person name="Brannstrom I.O."/>
            <person name="Guillou S."/>
            <person name="Cros-Aarteil S."/>
            <person name="Calhoun S."/>
            <person name="Haridas S."/>
            <person name="Kuo A."/>
            <person name="Mondo S."/>
            <person name="Pangilinan J."/>
            <person name="Riley R."/>
            <person name="Labutti K."/>
            <person name="Andreopoulos B."/>
            <person name="Lipzen A."/>
            <person name="Chen C."/>
            <person name="Yanf M."/>
            <person name="Daum C."/>
            <person name="Ng V."/>
            <person name="Clum A."/>
            <person name="Steindorff A."/>
            <person name="Ohm R."/>
            <person name="Martin F."/>
            <person name="Silar P."/>
            <person name="Natvig D."/>
            <person name="Lalanne C."/>
            <person name="Gautier V."/>
            <person name="Ament-Velasquez S.L."/>
            <person name="Kruys A."/>
            <person name="Hutchinson M.I."/>
            <person name="Powell A.J."/>
            <person name="Barry K."/>
            <person name="Miller A.N."/>
            <person name="Grigoriev I.V."/>
            <person name="Debuchy R."/>
            <person name="Gladieux P."/>
            <person name="Thoren M.H."/>
            <person name="Johannesson H."/>
        </authorList>
    </citation>
    <scope>NUCLEOTIDE SEQUENCE</scope>
    <source>
        <strain evidence="2">CBS 307.81</strain>
    </source>
</reference>
<evidence type="ECO:0000256" key="1">
    <source>
        <dbReference type="SAM" id="MobiDB-lite"/>
    </source>
</evidence>
<keyword evidence="3" id="KW-1185">Reference proteome</keyword>
<proteinExistence type="predicted"/>
<feature type="compositionally biased region" description="Polar residues" evidence="1">
    <location>
        <begin position="188"/>
        <end position="198"/>
    </location>
</feature>
<name>A0AA39ZIT1_9PEZI</name>
<feature type="region of interest" description="Disordered" evidence="1">
    <location>
        <begin position="57"/>
        <end position="76"/>
    </location>
</feature>
<evidence type="ECO:0000313" key="2">
    <source>
        <dbReference type="EMBL" id="KAK0671793.1"/>
    </source>
</evidence>
<feature type="region of interest" description="Disordered" evidence="1">
    <location>
        <begin position="176"/>
        <end position="206"/>
    </location>
</feature>
<organism evidence="2 3">
    <name type="scientific">Cercophora samala</name>
    <dbReference type="NCBI Taxonomy" id="330535"/>
    <lineage>
        <taxon>Eukaryota</taxon>
        <taxon>Fungi</taxon>
        <taxon>Dikarya</taxon>
        <taxon>Ascomycota</taxon>
        <taxon>Pezizomycotina</taxon>
        <taxon>Sordariomycetes</taxon>
        <taxon>Sordariomycetidae</taxon>
        <taxon>Sordariales</taxon>
        <taxon>Lasiosphaeriaceae</taxon>
        <taxon>Cercophora</taxon>
    </lineage>
</organism>
<gene>
    <name evidence="2" type="ORF">QBC41DRAFT_315048</name>
</gene>
<accession>A0AA39ZIT1</accession>
<protein>
    <submittedName>
        <fullName evidence="2">Uncharacterized protein</fullName>
    </submittedName>
</protein>
<dbReference type="EMBL" id="JAULSY010000018">
    <property type="protein sequence ID" value="KAK0671793.1"/>
    <property type="molecule type" value="Genomic_DNA"/>
</dbReference>
<sequence>MTNAASFGRHLMGFRYIQQVVSASHNSFESPVTTIPSRRTKLSFFLITVSQVPPALSESRRLGKPHATTHHQSIGLGNRSVVGQPNLCAPSQPEISCFLISRTRNPSTPTQPVPLPHFSPSTHHRQKTSSQHHIQHHQLCSWNIPYQTTLPYLFPPLMPNPATILHALPFRGACNTHNSHHSRDKTSHSGIPNGSSRLISIGTHAD</sequence>
<evidence type="ECO:0000313" key="3">
    <source>
        <dbReference type="Proteomes" id="UP001174997"/>
    </source>
</evidence>
<dbReference type="AlphaFoldDB" id="A0AA39ZIT1"/>